<protein>
    <submittedName>
        <fullName evidence="1">34987_t:CDS:1</fullName>
    </submittedName>
</protein>
<dbReference type="EMBL" id="CAJVQB010032829">
    <property type="protein sequence ID" value="CAG8818877.1"/>
    <property type="molecule type" value="Genomic_DNA"/>
</dbReference>
<proteinExistence type="predicted"/>
<evidence type="ECO:0000313" key="2">
    <source>
        <dbReference type="Proteomes" id="UP000789901"/>
    </source>
</evidence>
<reference evidence="1 2" key="1">
    <citation type="submission" date="2021-06" db="EMBL/GenBank/DDBJ databases">
        <authorList>
            <person name="Kallberg Y."/>
            <person name="Tangrot J."/>
            <person name="Rosling A."/>
        </authorList>
    </citation>
    <scope>NUCLEOTIDE SEQUENCE [LARGE SCALE GENOMIC DNA]</scope>
    <source>
        <strain evidence="1 2">120-4 pot B 10/14</strain>
    </source>
</reference>
<keyword evidence="2" id="KW-1185">Reference proteome</keyword>
<gene>
    <name evidence="1" type="ORF">GMARGA_LOCUS27168</name>
</gene>
<accession>A0ABN7W6C5</accession>
<sequence>SSRCDSIKNCEYHLQSNKTEMITRAKVYVLTKSQVSESERIECKTSEIKVDTSSESYQIIPFQYQNIINTLYVLAKSQLEEKVL</sequence>
<feature type="non-terminal residue" evidence="1">
    <location>
        <position position="1"/>
    </location>
</feature>
<dbReference type="Proteomes" id="UP000789901">
    <property type="component" value="Unassembled WGS sequence"/>
</dbReference>
<organism evidence="1 2">
    <name type="scientific">Gigaspora margarita</name>
    <dbReference type="NCBI Taxonomy" id="4874"/>
    <lineage>
        <taxon>Eukaryota</taxon>
        <taxon>Fungi</taxon>
        <taxon>Fungi incertae sedis</taxon>
        <taxon>Mucoromycota</taxon>
        <taxon>Glomeromycotina</taxon>
        <taxon>Glomeromycetes</taxon>
        <taxon>Diversisporales</taxon>
        <taxon>Gigasporaceae</taxon>
        <taxon>Gigaspora</taxon>
    </lineage>
</organism>
<name>A0ABN7W6C5_GIGMA</name>
<comment type="caution">
    <text evidence="1">The sequence shown here is derived from an EMBL/GenBank/DDBJ whole genome shotgun (WGS) entry which is preliminary data.</text>
</comment>
<evidence type="ECO:0000313" key="1">
    <source>
        <dbReference type="EMBL" id="CAG8818877.1"/>
    </source>
</evidence>